<protein>
    <submittedName>
        <fullName evidence="1">Uncharacterized protein</fullName>
    </submittedName>
</protein>
<evidence type="ECO:0000313" key="1">
    <source>
        <dbReference type="EMBL" id="REC59217.1"/>
    </source>
</evidence>
<gene>
    <name evidence="1" type="ORF">DRF65_27190</name>
</gene>
<comment type="caution">
    <text evidence="1">The sequence shown here is derived from an EMBL/GenBank/DDBJ whole genome shotgun (WGS) entry which is preliminary data.</text>
</comment>
<dbReference type="Proteomes" id="UP000256686">
    <property type="component" value="Unassembled WGS sequence"/>
</dbReference>
<dbReference type="AlphaFoldDB" id="A0A3D9C072"/>
<accession>A0A3D9C072</accession>
<name>A0A3D9C072_9FLAO</name>
<reference evidence="2" key="1">
    <citation type="submission" date="2018-06" db="EMBL/GenBank/DDBJ databases">
        <authorList>
            <person name="Lum Nde A."/>
            <person name="Hugo C."/>
        </authorList>
    </citation>
    <scope>NUCLEOTIDE SEQUENCE [LARGE SCALE GENOMIC DNA]</scope>
    <source>
        <strain evidence="2">1_F178</strain>
    </source>
</reference>
<dbReference type="EMBL" id="QNVT01000045">
    <property type="protein sequence ID" value="REC59217.1"/>
    <property type="molecule type" value="Genomic_DNA"/>
</dbReference>
<keyword evidence="2" id="KW-1185">Reference proteome</keyword>
<evidence type="ECO:0000313" key="2">
    <source>
        <dbReference type="Proteomes" id="UP000256686"/>
    </source>
</evidence>
<sequence length="62" mass="7308">MLKKKGFYPSSFTKKLSDNPDSNPNFFFMKKIENHPVHNSCIENSNLKIRTLHAYYFKILGQ</sequence>
<proteinExistence type="predicted"/>
<organism evidence="1 2">
    <name type="scientific">Chryseobacterium pennae</name>
    <dbReference type="NCBI Taxonomy" id="2258962"/>
    <lineage>
        <taxon>Bacteria</taxon>
        <taxon>Pseudomonadati</taxon>
        <taxon>Bacteroidota</taxon>
        <taxon>Flavobacteriia</taxon>
        <taxon>Flavobacteriales</taxon>
        <taxon>Weeksellaceae</taxon>
        <taxon>Chryseobacterium group</taxon>
        <taxon>Chryseobacterium</taxon>
    </lineage>
</organism>